<dbReference type="RefSeq" id="WP_245782807.1">
    <property type="nucleotide sequence ID" value="NZ_FORP01000001.1"/>
</dbReference>
<name>A0A1I3J9I5_9PSEU</name>
<evidence type="ECO:0008006" key="5">
    <source>
        <dbReference type="Google" id="ProtNLM"/>
    </source>
</evidence>
<dbReference type="AlphaFoldDB" id="A0A1I3J9I5"/>
<dbReference type="EMBL" id="FORP01000001">
    <property type="protein sequence ID" value="SFI56853.1"/>
    <property type="molecule type" value="Genomic_DNA"/>
</dbReference>
<evidence type="ECO:0000313" key="4">
    <source>
        <dbReference type="Proteomes" id="UP000199025"/>
    </source>
</evidence>
<keyword evidence="4" id="KW-1185">Reference proteome</keyword>
<gene>
    <name evidence="3" type="ORF">SAMN05421835_10139</name>
</gene>
<dbReference type="Proteomes" id="UP000199025">
    <property type="component" value="Unassembled WGS sequence"/>
</dbReference>
<accession>A0A1I3J9I5</accession>
<protein>
    <recommendedName>
        <fullName evidence="5">Subtilisin inhibitor-like</fullName>
    </recommendedName>
</protein>
<evidence type="ECO:0000256" key="2">
    <source>
        <dbReference type="SAM" id="SignalP"/>
    </source>
</evidence>
<evidence type="ECO:0000256" key="1">
    <source>
        <dbReference type="SAM" id="MobiDB-lite"/>
    </source>
</evidence>
<proteinExistence type="predicted"/>
<dbReference type="PROSITE" id="PS51257">
    <property type="entry name" value="PROKAR_LIPOPROTEIN"/>
    <property type="match status" value="1"/>
</dbReference>
<dbReference type="STRING" id="115433.SAMN05421835_10139"/>
<sequence>MGASSRWFAAAALLLLTAGCAAGGDEPAGQVATPKPIPAPATSTPPPTAGSAAPETTGSAPPEAQPNAEAQPSAEAQPKAEADGACGAVTAASGLRLQVLPDSTVPCAEATDLVRRFQEQLAGKQPAGSNQPASATVDGWLCVSGPPAAQGGTTCSKQDKTVFAGVASE</sequence>
<evidence type="ECO:0000313" key="3">
    <source>
        <dbReference type="EMBL" id="SFI56853.1"/>
    </source>
</evidence>
<organism evidence="3 4">
    <name type="scientific">Amycolatopsis sacchari</name>
    <dbReference type="NCBI Taxonomy" id="115433"/>
    <lineage>
        <taxon>Bacteria</taxon>
        <taxon>Bacillati</taxon>
        <taxon>Actinomycetota</taxon>
        <taxon>Actinomycetes</taxon>
        <taxon>Pseudonocardiales</taxon>
        <taxon>Pseudonocardiaceae</taxon>
        <taxon>Amycolatopsis</taxon>
    </lineage>
</organism>
<feature type="compositionally biased region" description="Pro residues" evidence="1">
    <location>
        <begin position="35"/>
        <end position="48"/>
    </location>
</feature>
<reference evidence="3 4" key="1">
    <citation type="submission" date="2016-10" db="EMBL/GenBank/DDBJ databases">
        <authorList>
            <person name="de Groot N.N."/>
        </authorList>
    </citation>
    <scope>NUCLEOTIDE SEQUENCE [LARGE SCALE GENOMIC DNA]</scope>
    <source>
        <strain evidence="3 4">DSM 44468</strain>
    </source>
</reference>
<feature type="signal peptide" evidence="2">
    <location>
        <begin position="1"/>
        <end position="23"/>
    </location>
</feature>
<keyword evidence="2" id="KW-0732">Signal</keyword>
<feature type="chain" id="PRO_5038872908" description="Subtilisin inhibitor-like" evidence="2">
    <location>
        <begin position="24"/>
        <end position="169"/>
    </location>
</feature>
<feature type="compositionally biased region" description="Low complexity" evidence="1">
    <location>
        <begin position="49"/>
        <end position="79"/>
    </location>
</feature>
<feature type="region of interest" description="Disordered" evidence="1">
    <location>
        <begin position="23"/>
        <end position="83"/>
    </location>
</feature>